<feature type="coiled-coil region" evidence="1">
    <location>
        <begin position="173"/>
        <end position="262"/>
    </location>
</feature>
<gene>
    <name evidence="3" type="ORF">TTHERM_00462990</name>
</gene>
<feature type="region of interest" description="Disordered" evidence="2">
    <location>
        <begin position="708"/>
        <end position="728"/>
    </location>
</feature>
<feature type="compositionally biased region" description="Polar residues" evidence="2">
    <location>
        <begin position="355"/>
        <end position="381"/>
    </location>
</feature>
<organism evidence="3 4">
    <name type="scientific">Tetrahymena thermophila (strain SB210)</name>
    <dbReference type="NCBI Taxonomy" id="312017"/>
    <lineage>
        <taxon>Eukaryota</taxon>
        <taxon>Sar</taxon>
        <taxon>Alveolata</taxon>
        <taxon>Ciliophora</taxon>
        <taxon>Intramacronucleata</taxon>
        <taxon>Oligohymenophorea</taxon>
        <taxon>Hymenostomatida</taxon>
        <taxon>Tetrahymenina</taxon>
        <taxon>Tetrahymenidae</taxon>
        <taxon>Tetrahymena</taxon>
    </lineage>
</organism>
<keyword evidence="4" id="KW-1185">Reference proteome</keyword>
<dbReference type="HOGENOM" id="CLU_363123_0_0_1"/>
<feature type="region of interest" description="Disordered" evidence="2">
    <location>
        <begin position="352"/>
        <end position="381"/>
    </location>
</feature>
<dbReference type="Proteomes" id="UP000009168">
    <property type="component" value="Unassembled WGS sequence"/>
</dbReference>
<sequence length="770" mass="89365">MEKNQQNQTSIDTSEGFYSKTPASRLANKEILKGKKLNVLTISKKLQKKDIEPNKVVEINTMKSESSKEDLTKEELPSIQNRLQQNVSSKSPYIQNKDTCQSALLKKSKTKKDDTENQKQDHSQSDSKSKIEYILPTKDLNLFKRLEQKAFKVMNTMDEKMIDALQRKEYEIVKSFQTIIKRLMDELSSLNEKLKNENLAMLRDSTINNLEKQVAFFRDQSYQLNNQIKDLEYEYKLVMQINNEKDEEINSLQKALINVKAKLINNSAILDQQQRSQSPMNLNKNTNSSLLITECNFQNEKIQKVNAQETSKKSQSPLRNNRNNDQLNYIQSGIKNEENDLYGQTNSEILRRQPQKTPNKANSIQQIKSQTKKGSPTSCQSVMVSEENTESNHKMQNFDQGTSQNLITPNFSIGGVLDASLYIDIEALVSVYIQDKESQQTIKHALINFISNKLRPKNQIIQNLQKQLNESKQSLAYFNQIQNGQNELEALFVAAVEDTKAQVLKRNNYQSGKFTSSDRIDIIYKFMSSEKFLQIVQAKIFNKKCCENQNCLFNINTVQKKANSLLKEYGTNEQIKNLYKGLKDLTIDEKINSIFDVSMERTGQNSPKSNFDQETQSLLQKWKIMNNISGKYKKENSKSAMNNSTFNDSKEYSSLLFDQNYLKELQKNQQKIYRMNNQFRRMFKEEKIQDKEIDERLTGFINETMHKLDFDDPKRKTSDSQPNNQFLNLNNTLTSTFSSKQQQIPQILNSTEKPRSHSIRVTYRHGKIYN</sequence>
<feature type="compositionally biased region" description="Basic and acidic residues" evidence="2">
    <location>
        <begin position="111"/>
        <end position="130"/>
    </location>
</feature>
<keyword evidence="1" id="KW-0175">Coiled coil</keyword>
<dbReference type="AlphaFoldDB" id="Q23PY4"/>
<dbReference type="GeneID" id="7845169"/>
<dbReference type="RefSeq" id="XP_001018796.1">
    <property type="nucleotide sequence ID" value="XM_001018796.1"/>
</dbReference>
<feature type="compositionally biased region" description="Basic and acidic residues" evidence="2">
    <location>
        <begin position="65"/>
        <end position="76"/>
    </location>
</feature>
<proteinExistence type="predicted"/>
<dbReference type="KEGG" id="tet:TTHERM_00462990"/>
<feature type="compositionally biased region" description="Polar residues" evidence="2">
    <location>
        <begin position="1"/>
        <end position="13"/>
    </location>
</feature>
<evidence type="ECO:0000313" key="3">
    <source>
        <dbReference type="EMBL" id="EAR98551.1"/>
    </source>
</evidence>
<feature type="compositionally biased region" description="Basic and acidic residues" evidence="2">
    <location>
        <begin position="708"/>
        <end position="718"/>
    </location>
</feature>
<protein>
    <submittedName>
        <fullName evidence="3">Uncharacterized protein</fullName>
    </submittedName>
</protein>
<evidence type="ECO:0000313" key="4">
    <source>
        <dbReference type="Proteomes" id="UP000009168"/>
    </source>
</evidence>
<feature type="region of interest" description="Disordered" evidence="2">
    <location>
        <begin position="1"/>
        <end position="24"/>
    </location>
</feature>
<reference evidence="4" key="1">
    <citation type="journal article" date="2006" name="PLoS Biol.">
        <title>Macronuclear genome sequence of the ciliate Tetrahymena thermophila, a model eukaryote.</title>
        <authorList>
            <person name="Eisen J.A."/>
            <person name="Coyne R.S."/>
            <person name="Wu M."/>
            <person name="Wu D."/>
            <person name="Thiagarajan M."/>
            <person name="Wortman J.R."/>
            <person name="Badger J.H."/>
            <person name="Ren Q."/>
            <person name="Amedeo P."/>
            <person name="Jones K.M."/>
            <person name="Tallon L.J."/>
            <person name="Delcher A.L."/>
            <person name="Salzberg S.L."/>
            <person name="Silva J.C."/>
            <person name="Haas B.J."/>
            <person name="Majoros W.H."/>
            <person name="Farzad M."/>
            <person name="Carlton J.M."/>
            <person name="Smith R.K. Jr."/>
            <person name="Garg J."/>
            <person name="Pearlman R.E."/>
            <person name="Karrer K.M."/>
            <person name="Sun L."/>
            <person name="Manning G."/>
            <person name="Elde N.C."/>
            <person name="Turkewitz A.P."/>
            <person name="Asai D.J."/>
            <person name="Wilkes D.E."/>
            <person name="Wang Y."/>
            <person name="Cai H."/>
            <person name="Collins K."/>
            <person name="Stewart B.A."/>
            <person name="Lee S.R."/>
            <person name="Wilamowska K."/>
            <person name="Weinberg Z."/>
            <person name="Ruzzo W.L."/>
            <person name="Wloga D."/>
            <person name="Gaertig J."/>
            <person name="Frankel J."/>
            <person name="Tsao C.-C."/>
            <person name="Gorovsky M.A."/>
            <person name="Keeling P.J."/>
            <person name="Waller R.F."/>
            <person name="Patron N.J."/>
            <person name="Cherry J.M."/>
            <person name="Stover N.A."/>
            <person name="Krieger C.J."/>
            <person name="del Toro C."/>
            <person name="Ryder H.F."/>
            <person name="Williamson S.C."/>
            <person name="Barbeau R.A."/>
            <person name="Hamilton E.P."/>
            <person name="Orias E."/>
        </authorList>
    </citation>
    <scope>NUCLEOTIDE SEQUENCE [LARGE SCALE GENOMIC DNA]</scope>
    <source>
        <strain evidence="4">SB210</strain>
    </source>
</reference>
<accession>Q23PY4</accession>
<feature type="region of interest" description="Disordered" evidence="2">
    <location>
        <begin position="51"/>
        <end position="76"/>
    </location>
</feature>
<feature type="region of interest" description="Disordered" evidence="2">
    <location>
        <begin position="106"/>
        <end position="130"/>
    </location>
</feature>
<evidence type="ECO:0000256" key="2">
    <source>
        <dbReference type="SAM" id="MobiDB-lite"/>
    </source>
</evidence>
<name>Q23PY4_TETTS</name>
<dbReference type="EMBL" id="GG662650">
    <property type="protein sequence ID" value="EAR98551.1"/>
    <property type="molecule type" value="Genomic_DNA"/>
</dbReference>
<evidence type="ECO:0000256" key="1">
    <source>
        <dbReference type="SAM" id="Coils"/>
    </source>
</evidence>
<dbReference type="InParanoid" id="Q23PY4"/>